<evidence type="ECO:0000256" key="7">
    <source>
        <dbReference type="PIRNR" id="PIRNR000232"/>
    </source>
</evidence>
<reference evidence="10 11" key="2">
    <citation type="submission" date="2017-09" db="EMBL/GenBank/DDBJ databases">
        <title>Bacillus patelloidae sp. nov., isolated from the intestinal tract of a marine limpet.</title>
        <authorList>
            <person name="Liu R."/>
            <person name="Dong C."/>
            <person name="Shao Z."/>
        </authorList>
    </citation>
    <scope>NUCLEOTIDE SEQUENCE [LARGE SCALE GENOMIC DNA]</scope>
    <source>
        <strain evidence="10 11">SA5d-4</strain>
    </source>
</reference>
<dbReference type="CDD" id="cd02135">
    <property type="entry name" value="YdjA-like"/>
    <property type="match status" value="1"/>
</dbReference>
<dbReference type="InterPro" id="IPR052530">
    <property type="entry name" value="NAD(P)H_nitroreductase"/>
</dbReference>
<protein>
    <recommendedName>
        <fullName evidence="7">Putative NAD(P)H nitroreductase</fullName>
        <ecNumber evidence="7">1.-.-.-</ecNumber>
    </recommendedName>
</protein>
<dbReference type="InterPro" id="IPR026021">
    <property type="entry name" value="YdjA-like"/>
</dbReference>
<dbReference type="Pfam" id="PF00881">
    <property type="entry name" value="Nitroreductase"/>
    <property type="match status" value="1"/>
</dbReference>
<proteinExistence type="inferred from homology"/>
<keyword evidence="5 7" id="KW-0560">Oxidoreductase</keyword>
<reference evidence="11" key="1">
    <citation type="submission" date="2017-08" db="EMBL/GenBank/DDBJ databases">
        <authorList>
            <person name="Huang Z."/>
        </authorList>
    </citation>
    <scope>NUCLEOTIDE SEQUENCE [LARGE SCALE GENOMIC DNA]</scope>
    <source>
        <strain evidence="11">SA5d-4</strain>
    </source>
</reference>
<evidence type="ECO:0000256" key="4">
    <source>
        <dbReference type="ARBA" id="ARBA00022857"/>
    </source>
</evidence>
<dbReference type="InterPro" id="IPR029479">
    <property type="entry name" value="Nitroreductase"/>
</dbReference>
<feature type="binding site" description="in other chain" evidence="8">
    <location>
        <begin position="10"/>
        <end position="12"/>
    </location>
    <ligand>
        <name>FMN</name>
        <dbReference type="ChEBI" id="CHEBI:58210"/>
        <note>ligand shared between dimeric partners</note>
    </ligand>
</feature>
<evidence type="ECO:0000256" key="5">
    <source>
        <dbReference type="ARBA" id="ARBA00023002"/>
    </source>
</evidence>
<evidence type="ECO:0000259" key="9">
    <source>
        <dbReference type="Pfam" id="PF00881"/>
    </source>
</evidence>
<dbReference type="PANTHER" id="PTHR43821">
    <property type="entry name" value="NAD(P)H NITROREDUCTASE YDJA-RELATED"/>
    <property type="match status" value="1"/>
</dbReference>
<gene>
    <name evidence="10" type="ORF">CIB95_03815</name>
</gene>
<keyword evidence="11" id="KW-1185">Reference proteome</keyword>
<name>A0A263BYB6_9BACI</name>
<feature type="binding site" evidence="8">
    <location>
        <position position="39"/>
    </location>
    <ligand>
        <name>FMN</name>
        <dbReference type="ChEBI" id="CHEBI:58210"/>
        <note>ligand shared between dimeric partners</note>
    </ligand>
</feature>
<evidence type="ECO:0000256" key="3">
    <source>
        <dbReference type="ARBA" id="ARBA00022643"/>
    </source>
</evidence>
<sequence length="189" mass="21302">MDVLTAIKTRRSIPLVKEDAVPKELIETILEAGTWAPCHYRTEPWQFFVLTGIGRKKLGEALADIATEGVTDQVEAENKRLKAEQKPFRAPVIIAVAAKPTINEKVIVKEEFAAVSSAVQNMLLAAHALGLGAIWRTGKPAYHDRMKQLFSLQGQEEIVGFIYIGYPNVKKELKVKRIRYDQKTVWMEE</sequence>
<keyword evidence="4 7" id="KW-0521">NADP</keyword>
<dbReference type="RefSeq" id="WP_094922010.1">
    <property type="nucleotide sequence ID" value="NZ_NPIA01000001.1"/>
</dbReference>
<evidence type="ECO:0000256" key="8">
    <source>
        <dbReference type="PIRSR" id="PIRSR000232-1"/>
    </source>
</evidence>
<comment type="similarity">
    <text evidence="1 7">Belongs to the nitroreductase family.</text>
</comment>
<keyword evidence="2 7" id="KW-0285">Flavoprotein</keyword>
<comment type="cofactor">
    <cofactor evidence="8">
        <name>FMN</name>
        <dbReference type="ChEBI" id="CHEBI:58210"/>
    </cofactor>
    <text evidence="8">Binds 1 FMN per subunit.</text>
</comment>
<evidence type="ECO:0000256" key="2">
    <source>
        <dbReference type="ARBA" id="ARBA00022630"/>
    </source>
</evidence>
<evidence type="ECO:0000256" key="6">
    <source>
        <dbReference type="ARBA" id="ARBA00023027"/>
    </source>
</evidence>
<comment type="caution">
    <text evidence="10">The sequence shown here is derived from an EMBL/GenBank/DDBJ whole genome shotgun (WGS) entry which is preliminary data.</text>
</comment>
<evidence type="ECO:0000256" key="1">
    <source>
        <dbReference type="ARBA" id="ARBA00007118"/>
    </source>
</evidence>
<dbReference type="InterPro" id="IPR000415">
    <property type="entry name" value="Nitroreductase-like"/>
</dbReference>
<dbReference type="EC" id="1.-.-.-" evidence="7"/>
<accession>A0A263BYB6</accession>
<keyword evidence="6 7" id="KW-0520">NAD</keyword>
<evidence type="ECO:0000313" key="10">
    <source>
        <dbReference type="EMBL" id="OZM58705.1"/>
    </source>
</evidence>
<dbReference type="PANTHER" id="PTHR43821:SF1">
    <property type="entry name" value="NAD(P)H NITROREDUCTASE YDJA-RELATED"/>
    <property type="match status" value="1"/>
</dbReference>
<evidence type="ECO:0000313" key="11">
    <source>
        <dbReference type="Proteomes" id="UP000217083"/>
    </source>
</evidence>
<dbReference type="SUPFAM" id="SSF55469">
    <property type="entry name" value="FMN-dependent nitroreductase-like"/>
    <property type="match status" value="1"/>
</dbReference>
<keyword evidence="3 7" id="KW-0288">FMN</keyword>
<dbReference type="AlphaFoldDB" id="A0A263BYB6"/>
<feature type="binding site" description="in other chain" evidence="8">
    <location>
        <begin position="135"/>
        <end position="137"/>
    </location>
    <ligand>
        <name>FMN</name>
        <dbReference type="ChEBI" id="CHEBI:58210"/>
        <note>ligand shared between dimeric partners</note>
    </ligand>
</feature>
<organism evidence="10 11">
    <name type="scientific">Lottiidibacillus patelloidae</name>
    <dbReference type="NCBI Taxonomy" id="2670334"/>
    <lineage>
        <taxon>Bacteria</taxon>
        <taxon>Bacillati</taxon>
        <taxon>Bacillota</taxon>
        <taxon>Bacilli</taxon>
        <taxon>Bacillales</taxon>
        <taxon>Bacillaceae</taxon>
        <taxon>Lottiidibacillus</taxon>
    </lineage>
</organism>
<dbReference type="Gene3D" id="3.40.109.10">
    <property type="entry name" value="NADH Oxidase"/>
    <property type="match status" value="1"/>
</dbReference>
<feature type="domain" description="Nitroreductase" evidence="9">
    <location>
        <begin position="7"/>
        <end position="166"/>
    </location>
</feature>
<dbReference type="Proteomes" id="UP000217083">
    <property type="component" value="Unassembled WGS sequence"/>
</dbReference>
<dbReference type="EMBL" id="NPIA01000001">
    <property type="protein sequence ID" value="OZM58705.1"/>
    <property type="molecule type" value="Genomic_DNA"/>
</dbReference>
<dbReference type="GO" id="GO:0016491">
    <property type="term" value="F:oxidoreductase activity"/>
    <property type="evidence" value="ECO:0007669"/>
    <property type="project" value="UniProtKB-UniRule"/>
</dbReference>
<dbReference type="PIRSF" id="PIRSF000232">
    <property type="entry name" value="YdjA"/>
    <property type="match status" value="1"/>
</dbReference>